<evidence type="ECO:0000256" key="2">
    <source>
        <dbReference type="ARBA" id="ARBA00011838"/>
    </source>
</evidence>
<dbReference type="AlphaFoldDB" id="A0A7K1KJA5"/>
<evidence type="ECO:0000256" key="3">
    <source>
        <dbReference type="ARBA" id="ARBA00022980"/>
    </source>
</evidence>
<dbReference type="InterPro" id="IPR016082">
    <property type="entry name" value="Ribosomal_uL30_ferredoxin-like"/>
</dbReference>
<comment type="subunit">
    <text evidence="2">Part of the 50S ribosomal subunit.</text>
</comment>
<evidence type="ECO:0000313" key="8">
    <source>
        <dbReference type="Proteomes" id="UP000461162"/>
    </source>
</evidence>
<reference evidence="7 8" key="1">
    <citation type="submission" date="2019-11" db="EMBL/GenBank/DDBJ databases">
        <title>Pseudodesulfovibrio alkaliphilus, sp. nov., an alkaliphilic sulfate-reducing bacteria from mud volcano of Taman peninsula, Russia.</title>
        <authorList>
            <person name="Frolova A."/>
            <person name="Merkel A.Y."/>
            <person name="Slobodkin A.I."/>
        </authorList>
    </citation>
    <scope>NUCLEOTIDE SEQUENCE [LARGE SCALE GENOMIC DNA]</scope>
    <source>
        <strain evidence="7 8">F-1</strain>
    </source>
</reference>
<evidence type="ECO:0000259" key="6">
    <source>
        <dbReference type="Pfam" id="PF00327"/>
    </source>
</evidence>
<proteinExistence type="inferred from homology"/>
<keyword evidence="3 7" id="KW-0689">Ribosomal protein</keyword>
<dbReference type="HAMAP" id="MF_01371_B">
    <property type="entry name" value="Ribosomal_uL30_B"/>
    <property type="match status" value="1"/>
</dbReference>
<dbReference type="RefSeq" id="WP_367613903.1">
    <property type="nucleotide sequence ID" value="NZ_WODC01000001.1"/>
</dbReference>
<dbReference type="GO" id="GO:0006412">
    <property type="term" value="P:translation"/>
    <property type="evidence" value="ECO:0007669"/>
    <property type="project" value="InterPro"/>
</dbReference>
<dbReference type="NCBIfam" id="TIGR01308">
    <property type="entry name" value="rpmD_bact"/>
    <property type="match status" value="1"/>
</dbReference>
<protein>
    <recommendedName>
        <fullName evidence="5">50S ribosomal protein L30</fullName>
    </recommendedName>
</protein>
<dbReference type="Gene3D" id="3.30.1390.20">
    <property type="entry name" value="Ribosomal protein L30, ferredoxin-like fold domain"/>
    <property type="match status" value="1"/>
</dbReference>
<dbReference type="EMBL" id="WODC01000001">
    <property type="protein sequence ID" value="MUM76168.1"/>
    <property type="molecule type" value="Genomic_DNA"/>
</dbReference>
<dbReference type="SUPFAM" id="SSF55129">
    <property type="entry name" value="Ribosomal protein L30p/L7e"/>
    <property type="match status" value="1"/>
</dbReference>
<accession>A0A7K1KJA5</accession>
<dbReference type="GO" id="GO:0015934">
    <property type="term" value="C:large ribosomal subunit"/>
    <property type="evidence" value="ECO:0007669"/>
    <property type="project" value="InterPro"/>
</dbReference>
<dbReference type="InterPro" id="IPR036919">
    <property type="entry name" value="Ribo_uL30_ferredoxin-like_sf"/>
</dbReference>
<organism evidence="7 8">
    <name type="scientific">Pseudodesulfovibrio alkaliphilus</name>
    <dbReference type="NCBI Taxonomy" id="2661613"/>
    <lineage>
        <taxon>Bacteria</taxon>
        <taxon>Pseudomonadati</taxon>
        <taxon>Thermodesulfobacteriota</taxon>
        <taxon>Desulfovibrionia</taxon>
        <taxon>Desulfovibrionales</taxon>
        <taxon>Desulfovibrionaceae</taxon>
    </lineage>
</organism>
<dbReference type="CDD" id="cd01658">
    <property type="entry name" value="Ribosomal_L30"/>
    <property type="match status" value="1"/>
</dbReference>
<keyword evidence="8" id="KW-1185">Reference proteome</keyword>
<dbReference type="InterPro" id="IPR005996">
    <property type="entry name" value="Ribosomal_uL30_bac-type"/>
</dbReference>
<evidence type="ECO:0000256" key="4">
    <source>
        <dbReference type="ARBA" id="ARBA00023274"/>
    </source>
</evidence>
<evidence type="ECO:0000256" key="5">
    <source>
        <dbReference type="ARBA" id="ARBA00035492"/>
    </source>
</evidence>
<comment type="caution">
    <text evidence="7">The sequence shown here is derived from an EMBL/GenBank/DDBJ whole genome shotgun (WGS) entry which is preliminary data.</text>
</comment>
<dbReference type="Proteomes" id="UP000461162">
    <property type="component" value="Unassembled WGS sequence"/>
</dbReference>
<sequence length="57" mass="6553">MLKVKLIKSRIAVKPGLVKTLDSLGLRKIRQEKTHEDTPVIRGMIYKVRHLVEVTES</sequence>
<dbReference type="PIRSF" id="PIRSF002211">
    <property type="entry name" value="Ribosomal_L30_bac-type"/>
    <property type="match status" value="1"/>
</dbReference>
<comment type="similarity">
    <text evidence="1">Belongs to the universal ribosomal protein uL30 family.</text>
</comment>
<name>A0A7K1KJA5_9BACT</name>
<gene>
    <name evidence="7" type="primary">rpmD</name>
    <name evidence="7" type="ORF">GKC30_00795</name>
</gene>
<dbReference type="Pfam" id="PF00327">
    <property type="entry name" value="Ribosomal_L30"/>
    <property type="match status" value="1"/>
</dbReference>
<dbReference type="GO" id="GO:0003735">
    <property type="term" value="F:structural constituent of ribosome"/>
    <property type="evidence" value="ECO:0007669"/>
    <property type="project" value="InterPro"/>
</dbReference>
<feature type="domain" description="Large ribosomal subunit protein uL30-like ferredoxin-like fold" evidence="6">
    <location>
        <begin position="2"/>
        <end position="52"/>
    </location>
</feature>
<evidence type="ECO:0000256" key="1">
    <source>
        <dbReference type="ARBA" id="ARBA00007594"/>
    </source>
</evidence>
<evidence type="ECO:0000313" key="7">
    <source>
        <dbReference type="EMBL" id="MUM76168.1"/>
    </source>
</evidence>
<keyword evidence="4" id="KW-0687">Ribonucleoprotein</keyword>